<evidence type="ECO:0000313" key="3">
    <source>
        <dbReference type="EMBL" id="URE30018.1"/>
    </source>
</evidence>
<reference evidence="3" key="1">
    <citation type="submission" date="2022-05" db="EMBL/GenBank/DDBJ databases">
        <title>The Musa troglodytarum L. genome provides insights into the mechanism of non-climacteric behaviour and enrichment of carotenoids.</title>
        <authorList>
            <person name="Wang J."/>
        </authorList>
    </citation>
    <scope>NUCLEOTIDE SEQUENCE</scope>
    <source>
        <tissue evidence="3">Leaf</tissue>
    </source>
</reference>
<dbReference type="PROSITE" id="PS51752">
    <property type="entry name" value="JACALIN_LECTIN"/>
    <property type="match status" value="1"/>
</dbReference>
<dbReference type="EMBL" id="CP097510">
    <property type="protein sequence ID" value="URE30018.1"/>
    <property type="molecule type" value="Genomic_DNA"/>
</dbReference>
<evidence type="ECO:0000259" key="2">
    <source>
        <dbReference type="PROSITE" id="PS51752"/>
    </source>
</evidence>
<evidence type="ECO:0000313" key="4">
    <source>
        <dbReference type="Proteomes" id="UP001055439"/>
    </source>
</evidence>
<proteinExistence type="predicted"/>
<dbReference type="PANTHER" id="PTHR46506">
    <property type="entry name" value="OS05G0143600 PROTEIN"/>
    <property type="match status" value="1"/>
</dbReference>
<name>A0A9E7HHW7_9LILI</name>
<dbReference type="Proteomes" id="UP001055439">
    <property type="component" value="Chromosome 8"/>
</dbReference>
<dbReference type="GO" id="GO:0030246">
    <property type="term" value="F:carbohydrate binding"/>
    <property type="evidence" value="ECO:0007669"/>
    <property type="project" value="UniProtKB-KW"/>
</dbReference>
<accession>A0A9E7HHW7</accession>
<dbReference type="InterPro" id="IPR036404">
    <property type="entry name" value="Jacalin-like_lectin_dom_sf"/>
</dbReference>
<dbReference type="OrthoDB" id="630385at2759"/>
<dbReference type="InterPro" id="IPR001229">
    <property type="entry name" value="Jacalin-like_lectin_dom"/>
</dbReference>
<dbReference type="Gene3D" id="2.100.10.30">
    <property type="entry name" value="Jacalin-like lectin domain"/>
    <property type="match status" value="1"/>
</dbReference>
<dbReference type="Pfam" id="PF01419">
    <property type="entry name" value="Jacalin"/>
    <property type="match status" value="1"/>
</dbReference>
<protein>
    <recommendedName>
        <fullName evidence="2">Jacalin-type lectin domain-containing protein</fullName>
    </recommendedName>
</protein>
<dbReference type="SMART" id="SM00915">
    <property type="entry name" value="Jacalin"/>
    <property type="match status" value="1"/>
</dbReference>
<keyword evidence="1" id="KW-0430">Lectin</keyword>
<feature type="domain" description="Jacalin-type lectin" evidence="2">
    <location>
        <begin position="107"/>
        <end position="240"/>
    </location>
</feature>
<organism evidence="3 4">
    <name type="scientific">Musa troglodytarum</name>
    <name type="common">fe'i banana</name>
    <dbReference type="NCBI Taxonomy" id="320322"/>
    <lineage>
        <taxon>Eukaryota</taxon>
        <taxon>Viridiplantae</taxon>
        <taxon>Streptophyta</taxon>
        <taxon>Embryophyta</taxon>
        <taxon>Tracheophyta</taxon>
        <taxon>Spermatophyta</taxon>
        <taxon>Magnoliopsida</taxon>
        <taxon>Liliopsida</taxon>
        <taxon>Zingiberales</taxon>
        <taxon>Musaceae</taxon>
        <taxon>Musa</taxon>
    </lineage>
</organism>
<keyword evidence="4" id="KW-1185">Reference proteome</keyword>
<sequence length="367" mass="40032">MVVQASNQIKTAAHAQGGVRKCPCDGESRWAMEPADKITGISVGAASCVNSIKITFDIDGTSRAPAVNYSRHASPTSTHLFFCLPLPRTTNTCYQIYKSLKTSNQIKTAAHARGGVRKCPCDTESRWAMEPADKITGISVGAASCVNSIKITFDIDGTSRFTLMQDEYLTSVSGYVKYDRSKFPCVSQLTFTTNLGKTYGPYGGGGGDFFEVNVEYDEIKGFFGHTTTEYLTAFGVYASNQIKTAAHARGGVRKCPCDTESRWAMEPADKITGISVGAASCVNSIKITFDIDGTSRMNTSPPFLGMSNTTVLKFHVYLNSRLPPVLETHTVHMEVGWNLFEVNVEYDEIKGFFGHATTEYLTAFGVY</sequence>
<gene>
    <name evidence="3" type="ORF">MUK42_13473</name>
</gene>
<dbReference type="SUPFAM" id="SSF51101">
    <property type="entry name" value="Mannose-binding lectins"/>
    <property type="match status" value="1"/>
</dbReference>
<evidence type="ECO:0000256" key="1">
    <source>
        <dbReference type="ARBA" id="ARBA00022734"/>
    </source>
</evidence>
<dbReference type="AlphaFoldDB" id="A0A9E7HHW7"/>
<feature type="non-terminal residue" evidence="3">
    <location>
        <position position="367"/>
    </location>
</feature>